<dbReference type="GeneID" id="5489679"/>
<dbReference type="RefSeq" id="XP_001593628.1">
    <property type="nucleotide sequence ID" value="XM_001593578.1"/>
</dbReference>
<evidence type="ECO:0000313" key="1">
    <source>
        <dbReference type="EMBL" id="EDO02579.1"/>
    </source>
</evidence>
<accession>A7EIB3</accession>
<dbReference type="AlphaFoldDB" id="A7EIB3"/>
<evidence type="ECO:0000313" key="2">
    <source>
        <dbReference type="Proteomes" id="UP000001312"/>
    </source>
</evidence>
<name>A7EIB3_SCLS1</name>
<proteinExistence type="predicted"/>
<keyword evidence="2" id="KW-1185">Reference proteome</keyword>
<gene>
    <name evidence="1" type="ORF">SS1G_05056</name>
</gene>
<dbReference type="EMBL" id="CH476626">
    <property type="protein sequence ID" value="EDO02579.1"/>
    <property type="molecule type" value="Genomic_DNA"/>
</dbReference>
<reference evidence="2" key="1">
    <citation type="journal article" date="2011" name="PLoS Genet.">
        <title>Genomic analysis of the necrotrophic fungal pathogens Sclerotinia sclerotiorum and Botrytis cinerea.</title>
        <authorList>
            <person name="Amselem J."/>
            <person name="Cuomo C.A."/>
            <person name="van Kan J.A."/>
            <person name="Viaud M."/>
            <person name="Benito E.P."/>
            <person name="Couloux A."/>
            <person name="Coutinho P.M."/>
            <person name="de Vries R.P."/>
            <person name="Dyer P.S."/>
            <person name="Fillinger S."/>
            <person name="Fournier E."/>
            <person name="Gout L."/>
            <person name="Hahn M."/>
            <person name="Kohn L."/>
            <person name="Lapalu N."/>
            <person name="Plummer K.M."/>
            <person name="Pradier J.M."/>
            <person name="Quevillon E."/>
            <person name="Sharon A."/>
            <person name="Simon A."/>
            <person name="ten Have A."/>
            <person name="Tudzynski B."/>
            <person name="Tudzynski P."/>
            <person name="Wincker P."/>
            <person name="Andrew M."/>
            <person name="Anthouard V."/>
            <person name="Beever R.E."/>
            <person name="Beffa R."/>
            <person name="Benoit I."/>
            <person name="Bouzid O."/>
            <person name="Brault B."/>
            <person name="Chen Z."/>
            <person name="Choquer M."/>
            <person name="Collemare J."/>
            <person name="Cotton P."/>
            <person name="Danchin E.G."/>
            <person name="Da Silva C."/>
            <person name="Gautier A."/>
            <person name="Giraud C."/>
            <person name="Giraud T."/>
            <person name="Gonzalez C."/>
            <person name="Grossetete S."/>
            <person name="Guldener U."/>
            <person name="Henrissat B."/>
            <person name="Howlett B.J."/>
            <person name="Kodira C."/>
            <person name="Kretschmer M."/>
            <person name="Lappartient A."/>
            <person name="Leroch M."/>
            <person name="Levis C."/>
            <person name="Mauceli E."/>
            <person name="Neuveglise C."/>
            <person name="Oeser B."/>
            <person name="Pearson M."/>
            <person name="Poulain J."/>
            <person name="Poussereau N."/>
            <person name="Quesneville H."/>
            <person name="Rascle C."/>
            <person name="Schumacher J."/>
            <person name="Segurens B."/>
            <person name="Sexton A."/>
            <person name="Silva E."/>
            <person name="Sirven C."/>
            <person name="Soanes D.M."/>
            <person name="Talbot N.J."/>
            <person name="Templeton M."/>
            <person name="Yandava C."/>
            <person name="Yarden O."/>
            <person name="Zeng Q."/>
            <person name="Rollins J.A."/>
            <person name="Lebrun M.H."/>
            <person name="Dickman M."/>
        </authorList>
    </citation>
    <scope>NUCLEOTIDE SEQUENCE [LARGE SCALE GENOMIC DNA]</scope>
    <source>
        <strain evidence="2">ATCC 18683 / 1980 / Ss-1</strain>
    </source>
</reference>
<dbReference type="Proteomes" id="UP000001312">
    <property type="component" value="Unassembled WGS sequence"/>
</dbReference>
<dbReference type="KEGG" id="ssl:SS1G_05056"/>
<protein>
    <submittedName>
        <fullName evidence="1">Uncharacterized protein</fullName>
    </submittedName>
</protein>
<dbReference type="InParanoid" id="A7EIB3"/>
<organism evidence="1 2">
    <name type="scientific">Sclerotinia sclerotiorum (strain ATCC 18683 / 1980 / Ss-1)</name>
    <name type="common">White mold</name>
    <name type="synonym">Whetzelinia sclerotiorum</name>
    <dbReference type="NCBI Taxonomy" id="665079"/>
    <lineage>
        <taxon>Eukaryota</taxon>
        <taxon>Fungi</taxon>
        <taxon>Dikarya</taxon>
        <taxon>Ascomycota</taxon>
        <taxon>Pezizomycotina</taxon>
        <taxon>Leotiomycetes</taxon>
        <taxon>Helotiales</taxon>
        <taxon>Sclerotiniaceae</taxon>
        <taxon>Sclerotinia</taxon>
    </lineage>
</organism>
<sequence length="93" mass="10783">MLIMVHVASHMLEFHCLQRLLEWKEAIQKSHDPPLYHQMMMGKKKCSKMMVILKNFLGQDVPKVTTKIKRTSSRKIDGFSDLVDGTGKKKRAQ</sequence>
<dbReference type="HOGENOM" id="CLU_2401007_0_0_1"/>